<organism evidence="18 19">
    <name type="scientific">Gregarina niphandrodes</name>
    <name type="common">Septate eugregarine</name>
    <dbReference type="NCBI Taxonomy" id="110365"/>
    <lineage>
        <taxon>Eukaryota</taxon>
        <taxon>Sar</taxon>
        <taxon>Alveolata</taxon>
        <taxon>Apicomplexa</taxon>
        <taxon>Conoidasida</taxon>
        <taxon>Gregarinasina</taxon>
        <taxon>Eugregarinorida</taxon>
        <taxon>Gregarinidae</taxon>
        <taxon>Gregarina</taxon>
    </lineage>
</organism>
<evidence type="ECO:0000259" key="17">
    <source>
        <dbReference type="Pfam" id="PF02880"/>
    </source>
</evidence>
<evidence type="ECO:0000256" key="8">
    <source>
        <dbReference type="ARBA" id="ARBA00022842"/>
    </source>
</evidence>
<dbReference type="PROSITE" id="PS00710">
    <property type="entry name" value="PGM_PMM"/>
    <property type="match status" value="1"/>
</dbReference>
<dbReference type="GO" id="GO:0006006">
    <property type="term" value="P:glucose metabolic process"/>
    <property type="evidence" value="ECO:0007669"/>
    <property type="project" value="UniProtKB-KW"/>
</dbReference>
<keyword evidence="9 18" id="KW-0413">Isomerase</keyword>
<evidence type="ECO:0000256" key="2">
    <source>
        <dbReference type="ARBA" id="ARBA00001946"/>
    </source>
</evidence>
<dbReference type="Pfam" id="PF24947">
    <property type="entry name" value="PGM1_C_vert_fung"/>
    <property type="match status" value="1"/>
</dbReference>
<dbReference type="Gene3D" id="3.40.120.10">
    <property type="entry name" value="Alpha-D-Glucose-1,6-Bisphosphate, subunit A, domain 3"/>
    <property type="match status" value="3"/>
</dbReference>
<keyword evidence="10" id="KW-0119">Carbohydrate metabolism</keyword>
<keyword evidence="19" id="KW-1185">Reference proteome</keyword>
<dbReference type="FunFam" id="3.40.120.10:FF:000005">
    <property type="entry name" value="Phosphoglucomutase 5"/>
    <property type="match status" value="1"/>
</dbReference>
<dbReference type="InterPro" id="IPR045244">
    <property type="entry name" value="PGM"/>
</dbReference>
<dbReference type="Pfam" id="PF02880">
    <property type="entry name" value="PGM_PMM_III"/>
    <property type="match status" value="1"/>
</dbReference>
<dbReference type="InterPro" id="IPR036900">
    <property type="entry name" value="A-D-PHexomutase_C_sf"/>
</dbReference>
<evidence type="ECO:0000256" key="4">
    <source>
        <dbReference type="ARBA" id="ARBA00012728"/>
    </source>
</evidence>
<dbReference type="InterPro" id="IPR005845">
    <property type="entry name" value="A-D-PHexomutase_a/b/a-II"/>
</dbReference>
<accession>A0A023B3G6</accession>
<evidence type="ECO:0000256" key="11">
    <source>
        <dbReference type="ARBA" id="ARBA00049318"/>
    </source>
</evidence>
<keyword evidence="5" id="KW-0313">Glucose metabolism</keyword>
<dbReference type="VEuPathDB" id="CryptoDB:GNI_111250"/>
<dbReference type="InterPro" id="IPR005844">
    <property type="entry name" value="A-D-PHexomutase_a/b/a-I"/>
</dbReference>
<evidence type="ECO:0000313" key="18">
    <source>
        <dbReference type="EMBL" id="EZG55515.1"/>
    </source>
</evidence>
<evidence type="ECO:0000256" key="9">
    <source>
        <dbReference type="ARBA" id="ARBA00023235"/>
    </source>
</evidence>
<dbReference type="EMBL" id="AFNH02000832">
    <property type="protein sequence ID" value="EZG55515.1"/>
    <property type="molecule type" value="Genomic_DNA"/>
</dbReference>
<dbReference type="OrthoDB" id="2291at2759"/>
<dbReference type="GO" id="GO:0004614">
    <property type="term" value="F:phosphoglucomutase activity"/>
    <property type="evidence" value="ECO:0007669"/>
    <property type="project" value="UniProtKB-EC"/>
</dbReference>
<comment type="catalytic activity">
    <reaction evidence="11">
        <text>alpha-D-glucose 1,6-bisphosphate + L-seryl-[protein] = O-phospho-L-seryl-[protein] + alpha-D-glucose 6-phosphate</text>
        <dbReference type="Rhea" id="RHEA:68752"/>
        <dbReference type="Rhea" id="RHEA-COMP:9863"/>
        <dbReference type="Rhea" id="RHEA-COMP:11604"/>
        <dbReference type="ChEBI" id="CHEBI:29999"/>
        <dbReference type="ChEBI" id="CHEBI:58225"/>
        <dbReference type="ChEBI" id="CHEBI:58392"/>
        <dbReference type="ChEBI" id="CHEBI:83421"/>
    </reaction>
</comment>
<evidence type="ECO:0000256" key="14">
    <source>
        <dbReference type="SAM" id="MobiDB-lite"/>
    </source>
</evidence>
<comment type="similarity">
    <text evidence="3 13">Belongs to the phosphohexose mutase family.</text>
</comment>
<sequence>MSSSHPVLEEVTTPYKDQKPGTSGLRKKVAVFKEKNYLMNFVQSLFNAIPESDYVGQTLLVSGDGRYWCREAVHIIAEVAAGNGVARLWVGKNGWVSTPAGSAIIREREGGICTGGLLLTASHNPGGPTEDFGVKYNCANGGPAPEHVTDAIYEESLKVTTIKRVTLTPVDLSKLGPVQCTDKFTIEVIDPVEDWLRKMKTIFDFDLLRSLVKRSDFRFVYDGLNGIAGPYAKAIFVQELGCNADEVLRQCEPLEDFGGHHPDPNLTYAKRLVDEMKVDEMKVGGSTPVPDTGAGPVVPDFGAAGDGDNDRNMILGKRWFVTPSDSVAIIAHYAQRAIPYFSNGLKGVARSMPTSEALLQVAKKLGVEQYEVPTGWKFFGNLMDADRCSICGEESFGTGSDHIREKDGLWAVLCWMSILAFRAKQDGKLISVQQINEEFWSEYGRNFYVRYDYENMATEDAAGLMNHLACLDVLQYNAELGTNLTKADIFTYHDLVDGSVTKNQGARIFYEDGSRFVVRLSGTGSSGATVRMYFEQFSKDYLNNNMQSFIDKALLIARVKEFLKTDVPTVKT</sequence>
<dbReference type="InterPro" id="IPR016066">
    <property type="entry name" value="A-D-PHexomutase_CS"/>
</dbReference>
<comment type="cofactor">
    <cofactor evidence="2">
        <name>Mg(2+)</name>
        <dbReference type="ChEBI" id="CHEBI:18420"/>
    </cofactor>
</comment>
<dbReference type="PANTHER" id="PTHR22573:SF2">
    <property type="entry name" value="PHOSPHOGLUCOMUTASE"/>
    <property type="match status" value="1"/>
</dbReference>
<reference evidence="18" key="1">
    <citation type="submission" date="2013-12" db="EMBL/GenBank/DDBJ databases">
        <authorList>
            <person name="Omoto C.K."/>
            <person name="Sibley D."/>
            <person name="Venepally P."/>
            <person name="Hadjithomas M."/>
            <person name="Karamycheva S."/>
            <person name="Brunk B."/>
            <person name="Roos D."/>
            <person name="Caler E."/>
            <person name="Lorenzi H."/>
        </authorList>
    </citation>
    <scope>NUCLEOTIDE SEQUENCE</scope>
</reference>
<proteinExistence type="inferred from homology"/>
<dbReference type="InterPro" id="IPR005841">
    <property type="entry name" value="Alpha-D-phosphohexomutase_SF"/>
</dbReference>
<dbReference type="InterPro" id="IPR016055">
    <property type="entry name" value="A-D-PHexomutase_a/b/a-I/II/III"/>
</dbReference>
<feature type="domain" description="Alpha-D-phosphohexomutase alpha/beta/alpha" evidence="17">
    <location>
        <begin position="326"/>
        <end position="425"/>
    </location>
</feature>
<evidence type="ECO:0000259" key="15">
    <source>
        <dbReference type="Pfam" id="PF02878"/>
    </source>
</evidence>
<dbReference type="GO" id="GO:0000287">
    <property type="term" value="F:magnesium ion binding"/>
    <property type="evidence" value="ECO:0007669"/>
    <property type="project" value="InterPro"/>
</dbReference>
<dbReference type="FunFam" id="3.30.310.50:FF:000002">
    <property type="entry name" value="Phosphoglucomutase 5"/>
    <property type="match status" value="1"/>
</dbReference>
<dbReference type="FunFam" id="3.40.120.10:FF:000006">
    <property type="entry name" value="Phosphoglucomutase PgmA"/>
    <property type="match status" value="1"/>
</dbReference>
<protein>
    <recommendedName>
        <fullName evidence="4">phosphoglucomutase (alpha-D-glucose-1,6-bisphosphate-dependent)</fullName>
        <ecNumber evidence="4">5.4.2.2</ecNumber>
    </recommendedName>
</protein>
<dbReference type="GO" id="GO:0005829">
    <property type="term" value="C:cytosol"/>
    <property type="evidence" value="ECO:0007669"/>
    <property type="project" value="TreeGrafter"/>
</dbReference>
<dbReference type="NCBIfam" id="NF005737">
    <property type="entry name" value="PRK07564.1-1"/>
    <property type="match status" value="1"/>
</dbReference>
<dbReference type="GeneID" id="22913921"/>
<dbReference type="SUPFAM" id="SSF55957">
    <property type="entry name" value="Phosphoglucomutase, C-terminal domain"/>
    <property type="match status" value="1"/>
</dbReference>
<dbReference type="EC" id="5.4.2.2" evidence="4"/>
<gene>
    <name evidence="18" type="ORF">GNI_111250</name>
</gene>
<dbReference type="Pfam" id="PF02878">
    <property type="entry name" value="PGM_PMM_I"/>
    <property type="match status" value="1"/>
</dbReference>
<evidence type="ECO:0000259" key="16">
    <source>
        <dbReference type="Pfam" id="PF02879"/>
    </source>
</evidence>
<feature type="region of interest" description="Disordered" evidence="14">
    <location>
        <begin position="1"/>
        <end position="22"/>
    </location>
</feature>
<comment type="caution">
    <text evidence="18">The sequence shown here is derived from an EMBL/GenBank/DDBJ whole genome shotgun (WGS) entry which is preliminary data.</text>
</comment>
<evidence type="ECO:0000256" key="10">
    <source>
        <dbReference type="ARBA" id="ARBA00023277"/>
    </source>
</evidence>
<dbReference type="FunFam" id="3.40.120.10:FF:000004">
    <property type="entry name" value="Phosphoglucomutase 5"/>
    <property type="match status" value="1"/>
</dbReference>
<keyword evidence="6" id="KW-0597">Phosphoprotein</keyword>
<comment type="catalytic activity">
    <reaction evidence="1">
        <text>alpha-D-glucose 1-phosphate = alpha-D-glucose 6-phosphate</text>
        <dbReference type="Rhea" id="RHEA:23536"/>
        <dbReference type="ChEBI" id="CHEBI:58225"/>
        <dbReference type="ChEBI" id="CHEBI:58601"/>
        <dbReference type="EC" id="5.4.2.2"/>
    </reaction>
</comment>
<dbReference type="OMA" id="WIQDRAN"/>
<evidence type="ECO:0000256" key="3">
    <source>
        <dbReference type="ARBA" id="ARBA00010231"/>
    </source>
</evidence>
<keyword evidence="7 13" id="KW-0479">Metal-binding</keyword>
<evidence type="ECO:0000256" key="7">
    <source>
        <dbReference type="ARBA" id="ARBA00022723"/>
    </source>
</evidence>
<dbReference type="SUPFAM" id="SSF53738">
    <property type="entry name" value="Phosphoglucomutase, first 3 domains"/>
    <property type="match status" value="3"/>
</dbReference>
<dbReference type="AlphaFoldDB" id="A0A023B3G6"/>
<dbReference type="RefSeq" id="XP_011131501.1">
    <property type="nucleotide sequence ID" value="XM_011133199.1"/>
</dbReference>
<dbReference type="PANTHER" id="PTHR22573">
    <property type="entry name" value="PHOSPHOHEXOMUTASE FAMILY MEMBER"/>
    <property type="match status" value="1"/>
</dbReference>
<comment type="catalytic activity">
    <reaction evidence="12">
        <text>O-phospho-L-seryl-[protein] + alpha-D-glucose 1-phosphate = alpha-D-glucose 1,6-bisphosphate + L-seryl-[protein]</text>
        <dbReference type="Rhea" id="RHEA:68748"/>
        <dbReference type="Rhea" id="RHEA-COMP:9863"/>
        <dbReference type="Rhea" id="RHEA-COMP:11604"/>
        <dbReference type="ChEBI" id="CHEBI:29999"/>
        <dbReference type="ChEBI" id="CHEBI:58392"/>
        <dbReference type="ChEBI" id="CHEBI:58601"/>
        <dbReference type="ChEBI" id="CHEBI:83421"/>
    </reaction>
</comment>
<dbReference type="eggNOG" id="KOG0625">
    <property type="taxonomic scope" value="Eukaryota"/>
</dbReference>
<feature type="domain" description="Alpha-D-phosphohexomutase alpha/beta/alpha" evidence="16">
    <location>
        <begin position="194"/>
        <end position="315"/>
    </location>
</feature>
<dbReference type="PRINTS" id="PR00509">
    <property type="entry name" value="PGMPMM"/>
</dbReference>
<dbReference type="Proteomes" id="UP000019763">
    <property type="component" value="Unassembled WGS sequence"/>
</dbReference>
<evidence type="ECO:0000256" key="6">
    <source>
        <dbReference type="ARBA" id="ARBA00022553"/>
    </source>
</evidence>
<evidence type="ECO:0000256" key="13">
    <source>
        <dbReference type="RuleBase" id="RU004326"/>
    </source>
</evidence>
<keyword evidence="8 13" id="KW-0460">Magnesium</keyword>
<name>A0A023B3G6_GRENI</name>
<evidence type="ECO:0000256" key="12">
    <source>
        <dbReference type="ARBA" id="ARBA00049409"/>
    </source>
</evidence>
<dbReference type="Pfam" id="PF02879">
    <property type="entry name" value="PGM_PMM_II"/>
    <property type="match status" value="1"/>
</dbReference>
<evidence type="ECO:0000256" key="1">
    <source>
        <dbReference type="ARBA" id="ARBA00000443"/>
    </source>
</evidence>
<evidence type="ECO:0000256" key="5">
    <source>
        <dbReference type="ARBA" id="ARBA00022526"/>
    </source>
</evidence>
<evidence type="ECO:0000313" key="19">
    <source>
        <dbReference type="Proteomes" id="UP000019763"/>
    </source>
</evidence>
<dbReference type="Gene3D" id="3.30.310.50">
    <property type="entry name" value="Alpha-D-phosphohexomutase, C-terminal domain"/>
    <property type="match status" value="1"/>
</dbReference>
<feature type="domain" description="Alpha-D-phosphohexomutase alpha/beta/alpha" evidence="15">
    <location>
        <begin position="18"/>
        <end position="158"/>
    </location>
</feature>
<dbReference type="InterPro" id="IPR005846">
    <property type="entry name" value="A-D-PHexomutase_a/b/a-III"/>
</dbReference>